<evidence type="ECO:0000256" key="9">
    <source>
        <dbReference type="ARBA" id="ARBA00022771"/>
    </source>
</evidence>
<dbReference type="GO" id="GO:0005634">
    <property type="term" value="C:nucleus"/>
    <property type="evidence" value="ECO:0007669"/>
    <property type="project" value="UniProtKB-SubCell"/>
</dbReference>
<dbReference type="CDD" id="cd16493">
    <property type="entry name" value="RING-CH-C4HC3_NSE1"/>
    <property type="match status" value="1"/>
</dbReference>
<dbReference type="PANTHER" id="PTHR20973">
    <property type="entry name" value="NON-SMC ELEMENT 1-RELATED"/>
    <property type="match status" value="1"/>
</dbReference>
<dbReference type="EMBL" id="MCGT01000038">
    <property type="protein sequence ID" value="ORX46303.1"/>
    <property type="molecule type" value="Genomic_DNA"/>
</dbReference>
<keyword evidence="8 15" id="KW-0227">DNA damage</keyword>
<dbReference type="AlphaFoldDB" id="A0A1X2G7L3"/>
<keyword evidence="9 15" id="KW-0863">Zinc-finger</keyword>
<reference evidence="17 18" key="1">
    <citation type="submission" date="2016-07" db="EMBL/GenBank/DDBJ databases">
        <title>Pervasive Adenine N6-methylation of Active Genes in Fungi.</title>
        <authorList>
            <consortium name="DOE Joint Genome Institute"/>
            <person name="Mondo S.J."/>
            <person name="Dannebaum R.O."/>
            <person name="Kuo R.C."/>
            <person name="Labutti K."/>
            <person name="Haridas S."/>
            <person name="Kuo A."/>
            <person name="Salamov A."/>
            <person name="Ahrendt S.R."/>
            <person name="Lipzen A."/>
            <person name="Sullivan W."/>
            <person name="Andreopoulos W.B."/>
            <person name="Clum A."/>
            <person name="Lindquist E."/>
            <person name="Daum C."/>
            <person name="Ramamoorthy G.K."/>
            <person name="Gryganskyi A."/>
            <person name="Culley D."/>
            <person name="Magnuson J.K."/>
            <person name="James T.Y."/>
            <person name="O'Malley M.A."/>
            <person name="Stajich J.E."/>
            <person name="Spatafora J.W."/>
            <person name="Visel A."/>
            <person name="Grigoriev I.V."/>
        </authorList>
    </citation>
    <scope>NUCLEOTIDE SEQUENCE [LARGE SCALE GENOMIC DNA]</scope>
    <source>
        <strain evidence="17 18">NRRL 3301</strain>
    </source>
</reference>
<feature type="domain" description="Non-structural maintenance of chromosomes element 1 RING C4HC3-type" evidence="16">
    <location>
        <begin position="190"/>
        <end position="233"/>
    </location>
</feature>
<keyword evidence="12 15" id="KW-0233">DNA recombination</keyword>
<comment type="caution">
    <text evidence="17">The sequence shown here is derived from an EMBL/GenBank/DDBJ whole genome shotgun (WGS) entry which is preliminary data.</text>
</comment>
<dbReference type="EC" id="2.3.2.27" evidence="4 15"/>
<keyword evidence="13 15" id="KW-0234">DNA repair</keyword>
<dbReference type="Gene3D" id="1.10.10.10">
    <property type="entry name" value="Winged helix-like DNA-binding domain superfamily/Winged helix DNA-binding domain"/>
    <property type="match status" value="1"/>
</dbReference>
<evidence type="ECO:0000256" key="13">
    <source>
        <dbReference type="ARBA" id="ARBA00023204"/>
    </source>
</evidence>
<evidence type="ECO:0000256" key="5">
    <source>
        <dbReference type="ARBA" id="ARBA00019422"/>
    </source>
</evidence>
<name>A0A1X2G7L3_9FUNG</name>
<dbReference type="Gene3D" id="3.90.1150.220">
    <property type="match status" value="1"/>
</dbReference>
<proteinExistence type="inferred from homology"/>
<dbReference type="Pfam" id="PF07574">
    <property type="entry name" value="SMC_Nse1"/>
    <property type="match status" value="1"/>
</dbReference>
<evidence type="ECO:0000256" key="1">
    <source>
        <dbReference type="ARBA" id="ARBA00000900"/>
    </source>
</evidence>
<dbReference type="Gene3D" id="3.30.40.10">
    <property type="entry name" value="Zinc/RING finger domain, C3HC4 (zinc finger)"/>
    <property type="match status" value="1"/>
</dbReference>
<evidence type="ECO:0000256" key="15">
    <source>
        <dbReference type="RuleBase" id="RU368018"/>
    </source>
</evidence>
<dbReference type="GO" id="GO:0000724">
    <property type="term" value="P:double-strand break repair via homologous recombination"/>
    <property type="evidence" value="ECO:0007669"/>
    <property type="project" value="TreeGrafter"/>
</dbReference>
<evidence type="ECO:0000256" key="3">
    <source>
        <dbReference type="ARBA" id="ARBA00010258"/>
    </source>
</evidence>
<protein>
    <recommendedName>
        <fullName evidence="5 15">Non-structural maintenance of chromosomes element 1 homolog</fullName>
        <ecNumber evidence="4 15">2.3.2.27</ecNumber>
    </recommendedName>
</protein>
<dbReference type="SUPFAM" id="SSF57850">
    <property type="entry name" value="RING/U-box"/>
    <property type="match status" value="1"/>
</dbReference>
<keyword evidence="6 15" id="KW-0808">Transferase</keyword>
<comment type="subcellular location">
    <subcellularLocation>
        <location evidence="2 15">Nucleus</location>
    </subcellularLocation>
</comment>
<comment type="subunit">
    <text evidence="15">Component of the Smc5-Smc6 complex.</text>
</comment>
<evidence type="ECO:0000256" key="6">
    <source>
        <dbReference type="ARBA" id="ARBA00022679"/>
    </source>
</evidence>
<organism evidence="17 18">
    <name type="scientific">Hesseltinella vesiculosa</name>
    <dbReference type="NCBI Taxonomy" id="101127"/>
    <lineage>
        <taxon>Eukaryota</taxon>
        <taxon>Fungi</taxon>
        <taxon>Fungi incertae sedis</taxon>
        <taxon>Mucoromycota</taxon>
        <taxon>Mucoromycotina</taxon>
        <taxon>Mucoromycetes</taxon>
        <taxon>Mucorales</taxon>
        <taxon>Cunninghamellaceae</taxon>
        <taxon>Hesseltinella</taxon>
    </lineage>
</organism>
<sequence length="247" mass="28139">MATQAIPTWNNTHRLFVQALMSHRMLTEDQGLGIYRDICEMTEVTPMDDFSEFLGIVGHRLHDIDMTIKRTQHQLTGVTLLALVNTNADDIAQMATAHDVNEIHYFRTLISKIVTADNDSYSIRSIAALQLGQREMKPPMSQNTTESLLEQFVKEGWLEEVDGQYILSARTLMELGGYLADEYPEEINECIVCQHVITAGERCKNLDCQVRMHRHCSEQRFVRNRVVMKCPTCSTAWLRSNTFGAGL</sequence>
<dbReference type="FunFam" id="1.10.10.10:FF:000270">
    <property type="entry name" value="Non-structural maintenance of chromosomes element 1 homolog"/>
    <property type="match status" value="1"/>
</dbReference>
<evidence type="ECO:0000256" key="2">
    <source>
        <dbReference type="ARBA" id="ARBA00004123"/>
    </source>
</evidence>
<evidence type="ECO:0000313" key="18">
    <source>
        <dbReference type="Proteomes" id="UP000242146"/>
    </source>
</evidence>
<evidence type="ECO:0000256" key="12">
    <source>
        <dbReference type="ARBA" id="ARBA00023172"/>
    </source>
</evidence>
<dbReference type="Pfam" id="PF08746">
    <property type="entry name" value="zf-RING-like"/>
    <property type="match status" value="1"/>
</dbReference>
<evidence type="ECO:0000256" key="14">
    <source>
        <dbReference type="ARBA" id="ARBA00023242"/>
    </source>
</evidence>
<keyword evidence="10 15" id="KW-0833">Ubl conjugation pathway</keyword>
<evidence type="ECO:0000259" key="16">
    <source>
        <dbReference type="Pfam" id="PF08746"/>
    </source>
</evidence>
<dbReference type="Proteomes" id="UP000242146">
    <property type="component" value="Unassembled WGS sequence"/>
</dbReference>
<keyword evidence="11 15" id="KW-0862">Zinc</keyword>
<evidence type="ECO:0000256" key="8">
    <source>
        <dbReference type="ARBA" id="ARBA00022763"/>
    </source>
</evidence>
<dbReference type="PANTHER" id="PTHR20973:SF0">
    <property type="entry name" value="NON-STRUCTURAL MAINTENANCE OF CHROMOSOMES ELEMENT 1 HOMOLOG"/>
    <property type="match status" value="1"/>
</dbReference>
<evidence type="ECO:0000256" key="4">
    <source>
        <dbReference type="ARBA" id="ARBA00012483"/>
    </source>
</evidence>
<keyword evidence="18" id="KW-1185">Reference proteome</keyword>
<dbReference type="InterPro" id="IPR013083">
    <property type="entry name" value="Znf_RING/FYVE/PHD"/>
</dbReference>
<comment type="function">
    <text evidence="15">Acts in a DNA repair pathway for removal of UV-induced DNA damage that is distinct from classical nucleotide excision repair and in repair of ionizing radiation damage. Functions in homologous recombination repair of DNA double strand breaks and in recovery of stalled replication forks.</text>
</comment>
<dbReference type="OrthoDB" id="185455at2759"/>
<keyword evidence="14 15" id="KW-0539">Nucleus</keyword>
<dbReference type="GO" id="GO:0061630">
    <property type="term" value="F:ubiquitin protein ligase activity"/>
    <property type="evidence" value="ECO:0007669"/>
    <property type="project" value="UniProtKB-EC"/>
</dbReference>
<dbReference type="GO" id="GO:0008270">
    <property type="term" value="F:zinc ion binding"/>
    <property type="evidence" value="ECO:0007669"/>
    <property type="project" value="UniProtKB-KW"/>
</dbReference>
<dbReference type="InterPro" id="IPR014857">
    <property type="entry name" value="Nse1_RING_C4HC3-type"/>
</dbReference>
<dbReference type="InterPro" id="IPR036388">
    <property type="entry name" value="WH-like_DNA-bd_sf"/>
</dbReference>
<evidence type="ECO:0000313" key="17">
    <source>
        <dbReference type="EMBL" id="ORX46303.1"/>
    </source>
</evidence>
<keyword evidence="7 15" id="KW-0479">Metal-binding</keyword>
<evidence type="ECO:0000256" key="11">
    <source>
        <dbReference type="ARBA" id="ARBA00022833"/>
    </source>
</evidence>
<comment type="catalytic activity">
    <reaction evidence="1 15">
        <text>S-ubiquitinyl-[E2 ubiquitin-conjugating enzyme]-L-cysteine + [acceptor protein]-L-lysine = [E2 ubiquitin-conjugating enzyme]-L-cysteine + N(6)-ubiquitinyl-[acceptor protein]-L-lysine.</text>
        <dbReference type="EC" id="2.3.2.27"/>
    </reaction>
</comment>
<dbReference type="InterPro" id="IPR011513">
    <property type="entry name" value="Nse1"/>
</dbReference>
<evidence type="ECO:0000256" key="10">
    <source>
        <dbReference type="ARBA" id="ARBA00022786"/>
    </source>
</evidence>
<comment type="similarity">
    <text evidence="3 15">Belongs to the NSE1 family.</text>
</comment>
<dbReference type="GO" id="GO:0030915">
    <property type="term" value="C:Smc5-Smc6 complex"/>
    <property type="evidence" value="ECO:0007669"/>
    <property type="project" value="UniProtKB-UniRule"/>
</dbReference>
<gene>
    <name evidence="17" type="ORF">DM01DRAFT_267088</name>
</gene>
<evidence type="ECO:0000256" key="7">
    <source>
        <dbReference type="ARBA" id="ARBA00022723"/>
    </source>
</evidence>
<dbReference type="STRING" id="101127.A0A1X2G7L3"/>
<accession>A0A1X2G7L3</accession>